<organism evidence="1 2">
    <name type="scientific">Aeromicrobium marinum DSM 15272</name>
    <dbReference type="NCBI Taxonomy" id="585531"/>
    <lineage>
        <taxon>Bacteria</taxon>
        <taxon>Bacillati</taxon>
        <taxon>Actinomycetota</taxon>
        <taxon>Actinomycetes</taxon>
        <taxon>Propionibacteriales</taxon>
        <taxon>Nocardioidaceae</taxon>
        <taxon>Aeromicrobium</taxon>
    </lineage>
</organism>
<dbReference type="STRING" id="585531.HMPREF0063_11665"/>
<protein>
    <submittedName>
        <fullName evidence="1">Uncharacterized protein</fullName>
    </submittedName>
</protein>
<dbReference type="eggNOG" id="ENOG50340SG">
    <property type="taxonomic scope" value="Bacteria"/>
</dbReference>
<reference evidence="1" key="1">
    <citation type="submission" date="2010-08" db="EMBL/GenBank/DDBJ databases">
        <authorList>
            <person name="Muzny D."/>
            <person name="Qin X."/>
            <person name="Buhay C."/>
            <person name="Dugan-Rocha S."/>
            <person name="Ding Y."/>
            <person name="Chen G."/>
            <person name="Hawes A."/>
            <person name="Holder M."/>
            <person name="Jhangiani S."/>
            <person name="Johnson A."/>
            <person name="Khan Z."/>
            <person name="Li Z."/>
            <person name="Liu W."/>
            <person name="Liu X."/>
            <person name="Perez L."/>
            <person name="Shen H."/>
            <person name="Wang Q."/>
            <person name="Watt J."/>
            <person name="Xi L."/>
            <person name="Xin Y."/>
            <person name="Zhou J."/>
            <person name="Deng J."/>
            <person name="Jiang H."/>
            <person name="Liu Y."/>
            <person name="Qu J."/>
            <person name="Song X.-Z."/>
            <person name="Zhang L."/>
            <person name="Villasana D."/>
            <person name="Johnson A."/>
            <person name="Liu J."/>
            <person name="Liyanage D."/>
            <person name="Lorensuhewa L."/>
            <person name="Robinson T."/>
            <person name="Song A."/>
            <person name="Song B.-B."/>
            <person name="Dinh H."/>
            <person name="Thornton R."/>
            <person name="Coyle M."/>
            <person name="Francisco L."/>
            <person name="Jackson L."/>
            <person name="Javaid M."/>
            <person name="Korchina V."/>
            <person name="Kovar C."/>
            <person name="Mata R."/>
            <person name="Mathew T."/>
            <person name="Ngo R."/>
            <person name="Nguyen L."/>
            <person name="Nguyen N."/>
            <person name="Okwuonu G."/>
            <person name="Ongeri F."/>
            <person name="Pham C."/>
            <person name="Simmons D."/>
            <person name="Wilczek-Boney K."/>
            <person name="Hale W."/>
            <person name="Jakkamsetti A."/>
            <person name="Pham P."/>
            <person name="Ruth R."/>
            <person name="San Lucas F."/>
            <person name="Warren J."/>
            <person name="Zhang J."/>
            <person name="Zhao Z."/>
            <person name="Zhou C."/>
            <person name="Zhu D."/>
            <person name="Lee S."/>
            <person name="Bess C."/>
            <person name="Blankenburg K."/>
            <person name="Forbes L."/>
            <person name="Fu Q."/>
            <person name="Gubbala S."/>
            <person name="Hirani K."/>
            <person name="Jayaseelan J.C."/>
            <person name="Lara F."/>
            <person name="Munidasa M."/>
            <person name="Palculict T."/>
            <person name="Patil S."/>
            <person name="Pu L.-L."/>
            <person name="Saada N."/>
            <person name="Tang L."/>
            <person name="Weissenberger G."/>
            <person name="Zhu Y."/>
            <person name="Hemphill L."/>
            <person name="Shang Y."/>
            <person name="Youmans B."/>
            <person name="Ayvaz T."/>
            <person name="Ross M."/>
            <person name="Santibanez J."/>
            <person name="Aqrawi P."/>
            <person name="Gross S."/>
            <person name="Joshi V."/>
            <person name="Fowler G."/>
            <person name="Nazareth L."/>
            <person name="Reid J."/>
            <person name="Worley K."/>
            <person name="Petrosino J."/>
            <person name="Highlander S."/>
            <person name="Gibbs R."/>
        </authorList>
    </citation>
    <scope>NUCLEOTIDE SEQUENCE [LARGE SCALE GENOMIC DNA]</scope>
    <source>
        <strain evidence="1">DSM 15272</strain>
    </source>
</reference>
<keyword evidence="2" id="KW-1185">Reference proteome</keyword>
<accession>E2SCA6</accession>
<name>E2SCA6_9ACTN</name>
<evidence type="ECO:0000313" key="2">
    <source>
        <dbReference type="Proteomes" id="UP000003111"/>
    </source>
</evidence>
<dbReference type="AlphaFoldDB" id="E2SCA6"/>
<sequence>MVGRRLDGVTAMTQVLAGRPMAGGLPVPFACEDDGGALDHSRVVKRRAIRCALSRVCGICGDPLTRPVTFIGAEEEHDLGLYVFPPTHLSCAEEALALFVPIGGRHLGQSEPPLTWVLQTTGGFDLVRPSRRGGIVQFRPNSVIDTRRID</sequence>
<gene>
    <name evidence="1" type="ORF">HMPREF0063_11665</name>
</gene>
<dbReference type="EMBL" id="ACLF03000005">
    <property type="protein sequence ID" value="EFQ83392.1"/>
    <property type="molecule type" value="Genomic_DNA"/>
</dbReference>
<evidence type="ECO:0000313" key="1">
    <source>
        <dbReference type="EMBL" id="EFQ83392.1"/>
    </source>
</evidence>
<dbReference type="Proteomes" id="UP000003111">
    <property type="component" value="Unassembled WGS sequence"/>
</dbReference>
<dbReference type="HOGENOM" id="CLU_1736669_0_0_11"/>
<comment type="caution">
    <text evidence="1">The sequence shown here is derived from an EMBL/GenBank/DDBJ whole genome shotgun (WGS) entry which is preliminary data.</text>
</comment>
<proteinExistence type="predicted"/>